<keyword evidence="5" id="KW-1185">Reference proteome</keyword>
<dbReference type="InterPro" id="IPR036736">
    <property type="entry name" value="ACP-like_sf"/>
</dbReference>
<feature type="domain" description="Carrier" evidence="3">
    <location>
        <begin position="973"/>
        <end position="1048"/>
    </location>
</feature>
<dbReference type="InterPro" id="IPR001031">
    <property type="entry name" value="Thioesterase"/>
</dbReference>
<dbReference type="SUPFAM" id="SSF56801">
    <property type="entry name" value="Acetyl-CoA synthetase-like"/>
    <property type="match status" value="1"/>
</dbReference>
<dbReference type="InterPro" id="IPR010071">
    <property type="entry name" value="AA_adenyl_dom"/>
</dbReference>
<dbReference type="PANTHER" id="PTHR45527">
    <property type="entry name" value="NONRIBOSOMAL PEPTIDE SYNTHETASE"/>
    <property type="match status" value="1"/>
</dbReference>
<dbReference type="InterPro" id="IPR025110">
    <property type="entry name" value="AMP-bd_C"/>
</dbReference>
<dbReference type="InterPro" id="IPR001242">
    <property type="entry name" value="Condensation_dom"/>
</dbReference>
<dbReference type="PROSITE" id="PS00455">
    <property type="entry name" value="AMP_BINDING"/>
    <property type="match status" value="1"/>
</dbReference>
<dbReference type="Gene3D" id="3.40.50.12780">
    <property type="entry name" value="N-terminal domain of ligase-like"/>
    <property type="match status" value="1"/>
</dbReference>
<dbReference type="Gene3D" id="1.10.1200.10">
    <property type="entry name" value="ACP-like"/>
    <property type="match status" value="1"/>
</dbReference>
<dbReference type="Pfam" id="PF13193">
    <property type="entry name" value="AMP-binding_C"/>
    <property type="match status" value="1"/>
</dbReference>
<dbReference type="SUPFAM" id="SSF53474">
    <property type="entry name" value="alpha/beta-Hydrolases"/>
    <property type="match status" value="1"/>
</dbReference>
<dbReference type="Proteomes" id="UP001524499">
    <property type="component" value="Unassembled WGS sequence"/>
</dbReference>
<dbReference type="InterPro" id="IPR023213">
    <property type="entry name" value="CAT-like_dom_sf"/>
</dbReference>
<reference evidence="4 5" key="1">
    <citation type="submission" date="2022-07" db="EMBL/GenBank/DDBJ databases">
        <title>Methylomonas rivi sp. nov., Methylomonas rosea sp. nov., Methylomonas aureus sp. nov. and Methylomonas subterranea sp. nov., four novel methanotrophs isolated from a freshwater creek and the deep terrestrial subsurface.</title>
        <authorList>
            <person name="Abin C."/>
            <person name="Sankaranarayanan K."/>
            <person name="Garner C."/>
            <person name="Sindelar R."/>
            <person name="Kotary K."/>
            <person name="Garner R."/>
            <person name="Barclay S."/>
            <person name="Lawson P."/>
            <person name="Krumholz L."/>
        </authorList>
    </citation>
    <scope>NUCLEOTIDE SEQUENCE [LARGE SCALE GENOMIC DNA]</scope>
    <source>
        <strain evidence="4 5">SURF-2</strain>
    </source>
</reference>
<protein>
    <submittedName>
        <fullName evidence="4">Amino acid adenylation domain-containing protein</fullName>
    </submittedName>
</protein>
<sequence length="1311" mass="144767">MTQAAMARAEGIPTSVLADNQQAIWYDQIARADSPVYNIGGRLAIYGEVDHALLRKALRQLVAENAALRLSIGQCGDGPRQTVRGYLAVELPLLDFSRAERPEAAAEDWLKEQFKQAISFEEHGIYWQFALLKISDSHYALLTKYHHLIADGWSTKIVIHRLAELYNALLTGMEAPAAETNSYLDFVADEARYLNSRAFQDDARFWQAALPSLPEALIRRKYPGNGRAGAARAHIHRASLSRAFYDSLRQWAGQHRAGIYHVLLGALAGYFARVQQQDCITVGLPALNRSGARYKNVVGMFASLSPLPIQIDSELSLTALLRHTARTVRQVHKHQRYPLSALHQRLQCLKNQREGLFDLVLSFEKQDYTVRFGDAEVSARQLCSAYALYPLAVTVCEFNPTDDVDLIFEGAETCFTPVELELLAGRLQWVLQQFIDSPEMLVRDVDLVPAAEKQLIFQRFNAAESAPGFNGVIRQFSAWVERTPEAIALSQHGRCLTYRMLDRLADRLAGQLQRRHIGAGDIVAVCMPRCVESMLSLLAIFKLRVVYLPVDIDSPGERIQEILRQSGAAALLTIGSEKQLFPMHRVCLCVDRLEGEAGTGKIAWPEPRADDPAYLIYTSGSSGQPKAAQIHHGALSLRLAWLQQAFKIQNHERVGQSMQTHFDPSLIEIGLAFTQGAQLVLPPKQHLTAAEFADFVLTENINALALVPGSLNQLLQGLPASGPVPLRVACCGGETLPAASAKAFIARTGAQLFNVYGPTETAILASAWQCGVDDGDVLPIGRPLSDSRILIVDAQLKLLPLAVEGEIVIGGACVAKGYLGREDLSRRVFVPDPYGERPGATLYRSGDRGYIGTDAELYFAGRLDRQLKIGGYRIEPAEIEQALLRHPAVARAAVAPQQAGRQKYLVAYVQAVTEQPDLLRAELADFLRGRLPDYMQPRAISVLDQLPLTANGKIAYERLPRPELPIQTAAPRGPDSALESSLLDVWRRILKKPNLAVEDSFFAQDTDSLTAIDLIAAIEKATGVRQSIAFLMAYPTVAEQAAQLTNTVGPQFFVADGAFESERHGANDLLRKHEAGEMGRTLGLEPNSPDSRLCFYLAASGHGDSMRFQALADSLSAHCCLRVLYPPGNAPEAVGMEWIARQYAELIRQQAPQGFYLGGFSIGGVTALETARLLELQGLPPIKLILLDTVYPRWPLRSAWVFRLLQASSGLWGLNEISVNGRKLRAMLTDPGIIQQLAALSRHQIKPYSGTTLLIMSKRMSCFRYWWFAGWRGLFGGRLSVDYVPGLHGAMFNRRYLPILARVILRGLQVV</sequence>
<dbReference type="EMBL" id="JANIBJ010000026">
    <property type="protein sequence ID" value="MCQ8105210.1"/>
    <property type="molecule type" value="Genomic_DNA"/>
</dbReference>
<dbReference type="InterPro" id="IPR009081">
    <property type="entry name" value="PP-bd_ACP"/>
</dbReference>
<evidence type="ECO:0000256" key="1">
    <source>
        <dbReference type="ARBA" id="ARBA00022450"/>
    </source>
</evidence>
<dbReference type="InterPro" id="IPR042099">
    <property type="entry name" value="ANL_N_sf"/>
</dbReference>
<dbReference type="Pfam" id="PF00550">
    <property type="entry name" value="PP-binding"/>
    <property type="match status" value="1"/>
</dbReference>
<evidence type="ECO:0000313" key="4">
    <source>
        <dbReference type="EMBL" id="MCQ8105210.1"/>
    </source>
</evidence>
<dbReference type="Pfam" id="PF00501">
    <property type="entry name" value="AMP-binding"/>
    <property type="match status" value="1"/>
</dbReference>
<dbReference type="CDD" id="cd05930">
    <property type="entry name" value="A_NRPS"/>
    <property type="match status" value="1"/>
</dbReference>
<evidence type="ECO:0000313" key="5">
    <source>
        <dbReference type="Proteomes" id="UP001524499"/>
    </source>
</evidence>
<comment type="caution">
    <text evidence="4">The sequence shown here is derived from an EMBL/GenBank/DDBJ whole genome shotgun (WGS) entry which is preliminary data.</text>
</comment>
<proteinExistence type="predicted"/>
<evidence type="ECO:0000256" key="2">
    <source>
        <dbReference type="ARBA" id="ARBA00022553"/>
    </source>
</evidence>
<name>A0ABT1TIE3_9GAMM</name>
<gene>
    <name evidence="4" type="ORF">NP590_13935</name>
</gene>
<dbReference type="SUPFAM" id="SSF47336">
    <property type="entry name" value="ACP-like"/>
    <property type="match status" value="1"/>
</dbReference>
<dbReference type="Gene3D" id="3.30.559.30">
    <property type="entry name" value="Nonribosomal peptide synthetase, condensation domain"/>
    <property type="match status" value="1"/>
</dbReference>
<keyword evidence="2" id="KW-0597">Phosphoprotein</keyword>
<dbReference type="Gene3D" id="3.30.300.30">
    <property type="match status" value="1"/>
</dbReference>
<dbReference type="Gene3D" id="3.30.559.10">
    <property type="entry name" value="Chloramphenicol acetyltransferase-like domain"/>
    <property type="match status" value="1"/>
</dbReference>
<accession>A0ABT1TIE3</accession>
<dbReference type="NCBIfam" id="TIGR01733">
    <property type="entry name" value="AA-adenyl-dom"/>
    <property type="match status" value="1"/>
</dbReference>
<dbReference type="SMART" id="SM00823">
    <property type="entry name" value="PKS_PP"/>
    <property type="match status" value="1"/>
</dbReference>
<dbReference type="Gene3D" id="3.40.50.1820">
    <property type="entry name" value="alpha/beta hydrolase"/>
    <property type="match status" value="1"/>
</dbReference>
<evidence type="ECO:0000259" key="3">
    <source>
        <dbReference type="PROSITE" id="PS50075"/>
    </source>
</evidence>
<dbReference type="Pfam" id="PF00975">
    <property type="entry name" value="Thioesterase"/>
    <property type="match status" value="1"/>
</dbReference>
<dbReference type="InterPro" id="IPR045851">
    <property type="entry name" value="AMP-bd_C_sf"/>
</dbReference>
<dbReference type="PANTHER" id="PTHR45527:SF1">
    <property type="entry name" value="FATTY ACID SYNTHASE"/>
    <property type="match status" value="1"/>
</dbReference>
<organism evidence="4 5">
    <name type="scientific">Methylomonas subterranea</name>
    <dbReference type="NCBI Taxonomy" id="2952225"/>
    <lineage>
        <taxon>Bacteria</taxon>
        <taxon>Pseudomonadati</taxon>
        <taxon>Pseudomonadota</taxon>
        <taxon>Gammaproteobacteria</taxon>
        <taxon>Methylococcales</taxon>
        <taxon>Methylococcaceae</taxon>
        <taxon>Methylomonas</taxon>
    </lineage>
</organism>
<dbReference type="InterPro" id="IPR029058">
    <property type="entry name" value="AB_hydrolase_fold"/>
</dbReference>
<keyword evidence="1" id="KW-0596">Phosphopantetheine</keyword>
<dbReference type="SUPFAM" id="SSF52777">
    <property type="entry name" value="CoA-dependent acyltransferases"/>
    <property type="match status" value="2"/>
</dbReference>
<dbReference type="PROSITE" id="PS50075">
    <property type="entry name" value="CARRIER"/>
    <property type="match status" value="1"/>
</dbReference>
<dbReference type="InterPro" id="IPR000873">
    <property type="entry name" value="AMP-dep_synth/lig_dom"/>
</dbReference>
<dbReference type="InterPro" id="IPR020845">
    <property type="entry name" value="AMP-binding_CS"/>
</dbReference>
<dbReference type="Pfam" id="PF00668">
    <property type="entry name" value="Condensation"/>
    <property type="match status" value="1"/>
</dbReference>
<dbReference type="RefSeq" id="WP_256603121.1">
    <property type="nucleotide sequence ID" value="NZ_JANIBJ010000026.1"/>
</dbReference>
<dbReference type="InterPro" id="IPR020806">
    <property type="entry name" value="PKS_PP-bd"/>
</dbReference>